<evidence type="ECO:0000256" key="2">
    <source>
        <dbReference type="ARBA" id="ARBA00009262"/>
    </source>
</evidence>
<evidence type="ECO:0000256" key="8">
    <source>
        <dbReference type="ARBA" id="ARBA00022771"/>
    </source>
</evidence>
<dbReference type="Gene3D" id="1.25.40.20">
    <property type="entry name" value="Ankyrin repeat-containing domain"/>
    <property type="match status" value="1"/>
</dbReference>
<keyword evidence="7 14" id="KW-0255">Endonuclease</keyword>
<organism evidence="17 18">
    <name type="scientific">Iris pallida</name>
    <name type="common">Sweet iris</name>
    <dbReference type="NCBI Taxonomy" id="29817"/>
    <lineage>
        <taxon>Eukaryota</taxon>
        <taxon>Viridiplantae</taxon>
        <taxon>Streptophyta</taxon>
        <taxon>Embryophyta</taxon>
        <taxon>Tracheophyta</taxon>
        <taxon>Spermatophyta</taxon>
        <taxon>Magnoliopsida</taxon>
        <taxon>Liliopsida</taxon>
        <taxon>Asparagales</taxon>
        <taxon>Iridaceae</taxon>
        <taxon>Iridoideae</taxon>
        <taxon>Irideae</taxon>
        <taxon>Iris</taxon>
    </lineage>
</organism>
<dbReference type="InterPro" id="IPR041540">
    <property type="entry name" value="VATC"/>
</dbReference>
<keyword evidence="8" id="KW-0863">Zinc-finger</keyword>
<evidence type="ECO:0000256" key="15">
    <source>
        <dbReference type="SAM" id="MobiDB-lite"/>
    </source>
</evidence>
<dbReference type="PROSITE" id="PS00028">
    <property type="entry name" value="ZINC_FINGER_C2H2_1"/>
    <property type="match status" value="1"/>
</dbReference>
<dbReference type="InterPro" id="IPR013087">
    <property type="entry name" value="Znf_C2H2_type"/>
</dbReference>
<feature type="region of interest" description="Disordered" evidence="15">
    <location>
        <begin position="42"/>
        <end position="77"/>
    </location>
</feature>
<feature type="compositionally biased region" description="Basic residues" evidence="15">
    <location>
        <begin position="531"/>
        <end position="547"/>
    </location>
</feature>
<keyword evidence="18" id="KW-1185">Reference proteome</keyword>
<dbReference type="Pfam" id="PF18716">
    <property type="entry name" value="VATC"/>
    <property type="match status" value="1"/>
</dbReference>
<accession>A0AAX6HQ11</accession>
<dbReference type="InterPro" id="IPR041175">
    <property type="entry name" value="VLRF1/Vms1"/>
</dbReference>
<evidence type="ECO:0000256" key="4">
    <source>
        <dbReference type="ARBA" id="ARBA00022722"/>
    </source>
</evidence>
<evidence type="ECO:0000256" key="6">
    <source>
        <dbReference type="ARBA" id="ARBA00022737"/>
    </source>
</evidence>
<comment type="caution">
    <text evidence="17">The sequence shown here is derived from an EMBL/GenBank/DDBJ whole genome shotgun (WGS) entry which is preliminary data.</text>
</comment>
<evidence type="ECO:0000256" key="7">
    <source>
        <dbReference type="ARBA" id="ARBA00022759"/>
    </source>
</evidence>
<evidence type="ECO:0000313" key="17">
    <source>
        <dbReference type="EMBL" id="KAJ6843179.1"/>
    </source>
</evidence>
<dbReference type="GO" id="GO:0036503">
    <property type="term" value="P:ERAD pathway"/>
    <property type="evidence" value="ECO:0007669"/>
    <property type="project" value="TreeGrafter"/>
</dbReference>
<feature type="region of interest" description="Disordered" evidence="15">
    <location>
        <begin position="144"/>
        <end position="166"/>
    </location>
</feature>
<dbReference type="PANTHER" id="PTHR16036:SF2">
    <property type="entry name" value="TRNA ENDONUCLEASE ANKZF1"/>
    <property type="match status" value="1"/>
</dbReference>
<evidence type="ECO:0000256" key="10">
    <source>
        <dbReference type="ARBA" id="ARBA00022833"/>
    </source>
</evidence>
<evidence type="ECO:0000256" key="11">
    <source>
        <dbReference type="ARBA" id="ARBA00023043"/>
    </source>
</evidence>
<comment type="domain">
    <text evidence="14">The VLRF1 domain mediates binding to the 60S ribosomal subunit.</text>
</comment>
<dbReference type="InterPro" id="IPR036770">
    <property type="entry name" value="Ankyrin_rpt-contain_sf"/>
</dbReference>
<feature type="repeat" description="ANK" evidence="13">
    <location>
        <begin position="441"/>
        <end position="473"/>
    </location>
</feature>
<comment type="similarity">
    <text evidence="2 14">Belongs to the ANKZF1/VMS1 family.</text>
</comment>
<dbReference type="GO" id="GO:0005737">
    <property type="term" value="C:cytoplasm"/>
    <property type="evidence" value="ECO:0007669"/>
    <property type="project" value="UniProtKB-SubCell"/>
</dbReference>
<dbReference type="Pfam" id="PF18826">
    <property type="entry name" value="bVLRF1"/>
    <property type="match status" value="1"/>
</dbReference>
<dbReference type="PROSITE" id="PS52044">
    <property type="entry name" value="VLRF1"/>
    <property type="match status" value="1"/>
</dbReference>
<evidence type="ECO:0000259" key="16">
    <source>
        <dbReference type="PROSITE" id="PS52044"/>
    </source>
</evidence>
<feature type="active site" evidence="14">
    <location>
        <position position="277"/>
    </location>
</feature>
<feature type="compositionally biased region" description="Polar residues" evidence="15">
    <location>
        <begin position="556"/>
        <end position="581"/>
    </location>
</feature>
<keyword evidence="5" id="KW-0479">Metal-binding</keyword>
<feature type="domain" description="VLRF1" evidence="16">
    <location>
        <begin position="234"/>
        <end position="375"/>
    </location>
</feature>
<dbReference type="AlphaFoldDB" id="A0AAX6HQ11"/>
<keyword evidence="4 14" id="KW-0540">Nuclease</keyword>
<dbReference type="GO" id="GO:0008270">
    <property type="term" value="F:zinc ion binding"/>
    <property type="evidence" value="ECO:0007669"/>
    <property type="project" value="UniProtKB-KW"/>
</dbReference>
<sequence>MAASVRKKPRSFFDLPSGFFDSCRVLLSPSIPCPCPCPSPTLPPPYSSAPPSEREKGEEAAAAEEGSGLKSNGEKEAATPRWSCNTCKSEFESLHDQRSHFKSDLHRLNVKLSIAGKKIIKEEAFDEAADGSLFEDLDVSSISGSEDEFEKGSTPNSGMPGKGREGDKQKLYVHLQSGETISFWRSLMLNESEEVLLEKNGKSNLTGDTGHVSYLEESELINRLKLLIHEPRDKTCLRVVLLASGGHFAGCVFDGNSIVAHKTFHRYVVRAKSGKTQSSKDATGKTAHSGGSSIRRHNEAALKKEIHELLVTWKPYMDSSSCIFVYAPAKNRQMLFDGEELQFGSHGHAIRHIPLSVHRPTLKEAKRIYNILSYISYEVEGEATLEEVSSSYSKERNINQQSKEVQLEENLVTKESSPGAGSFVEILPSDDENSDISPYENETTPLHEATKRGDAQQILELLEQGMNPCIKDARGRTPYMLATEKEVRNTFRRYMASNLDKWDWHAANVPSSLTREMEESQAAKQAEKDAKRKAKAKELKKLRKAKEKAKSEAAKSQNAPTTAPQGQAANQVSASRQQPRSNGAVAISKEEEQRRALAAEREKRAAAAERRIAAMNASLSSSETRGGARDVLCSCCNVSLAGKVPFHRYNYKYCSTSCMHAHNEVLEDG</sequence>
<gene>
    <name evidence="17" type="ORF">M6B38_300635</name>
</gene>
<evidence type="ECO:0000256" key="1">
    <source>
        <dbReference type="ARBA" id="ARBA00004496"/>
    </source>
</evidence>
<keyword evidence="10" id="KW-0862">Zinc</keyword>
<proteinExistence type="inferred from homology"/>
<keyword evidence="9 14" id="KW-0378">Hydrolase</keyword>
<keyword evidence="3 14" id="KW-0963">Cytoplasm</keyword>
<dbReference type="GO" id="GO:0016787">
    <property type="term" value="F:hydrolase activity"/>
    <property type="evidence" value="ECO:0007669"/>
    <property type="project" value="UniProtKB-KW"/>
</dbReference>
<feature type="region of interest" description="Disordered" evidence="15">
    <location>
        <begin position="515"/>
        <end position="598"/>
    </location>
</feature>
<evidence type="ECO:0000256" key="14">
    <source>
        <dbReference type="PROSITE-ProRule" id="PRU01389"/>
    </source>
</evidence>
<protein>
    <submittedName>
        <fullName evidence="17">Ankyrin repeat and zinc finger domain-containing protein 1</fullName>
    </submittedName>
</protein>
<dbReference type="PROSITE" id="PS50297">
    <property type="entry name" value="ANK_REP_REGION"/>
    <property type="match status" value="1"/>
</dbReference>
<keyword evidence="6" id="KW-0677">Repeat</keyword>
<comment type="subcellular location">
    <subcellularLocation>
        <location evidence="1">Cytoplasm</location>
    </subcellularLocation>
</comment>
<evidence type="ECO:0000256" key="9">
    <source>
        <dbReference type="ARBA" id="ARBA00022801"/>
    </source>
</evidence>
<evidence type="ECO:0000313" key="18">
    <source>
        <dbReference type="Proteomes" id="UP001140949"/>
    </source>
</evidence>
<dbReference type="InterPro" id="IPR002110">
    <property type="entry name" value="Ankyrin_rpt"/>
</dbReference>
<dbReference type="EMBL" id="JANAVB010007397">
    <property type="protein sequence ID" value="KAJ6843179.1"/>
    <property type="molecule type" value="Genomic_DNA"/>
</dbReference>
<evidence type="ECO:0000256" key="3">
    <source>
        <dbReference type="ARBA" id="ARBA00022490"/>
    </source>
</evidence>
<reference evidence="17" key="1">
    <citation type="journal article" date="2023" name="GigaByte">
        <title>Genome assembly of the bearded iris, Iris pallida Lam.</title>
        <authorList>
            <person name="Bruccoleri R.E."/>
            <person name="Oakeley E.J."/>
            <person name="Faust A.M.E."/>
            <person name="Altorfer M."/>
            <person name="Dessus-Babus S."/>
            <person name="Burckhardt D."/>
            <person name="Oertli M."/>
            <person name="Naumann U."/>
            <person name="Petersen F."/>
            <person name="Wong J."/>
        </authorList>
    </citation>
    <scope>NUCLEOTIDE SEQUENCE</scope>
    <source>
        <strain evidence="17">GSM-AAB239-AS_SAM_17_03QT</strain>
    </source>
</reference>
<dbReference type="PROSITE" id="PS50088">
    <property type="entry name" value="ANK_REPEAT"/>
    <property type="match status" value="1"/>
</dbReference>
<dbReference type="SUPFAM" id="SSF48403">
    <property type="entry name" value="Ankyrin repeat"/>
    <property type="match status" value="1"/>
</dbReference>
<name>A0AAX6HQ11_IRIPA</name>
<dbReference type="GO" id="GO:0004519">
    <property type="term" value="F:endonuclease activity"/>
    <property type="evidence" value="ECO:0007669"/>
    <property type="project" value="UniProtKB-KW"/>
</dbReference>
<keyword evidence="12" id="KW-0175">Coiled coil</keyword>
<dbReference type="InterPro" id="IPR047139">
    <property type="entry name" value="ANKZ1/VMS1"/>
</dbReference>
<dbReference type="PANTHER" id="PTHR16036">
    <property type="entry name" value="ANKYRIN REPEAT AND ZINC FINGER DOMAIN-CONTAINING PROTEIN 1"/>
    <property type="match status" value="1"/>
</dbReference>
<feature type="compositionally biased region" description="Basic and acidic residues" evidence="15">
    <location>
        <begin position="588"/>
        <end position="598"/>
    </location>
</feature>
<keyword evidence="11 13" id="KW-0040">ANK repeat</keyword>
<evidence type="ECO:0000256" key="12">
    <source>
        <dbReference type="ARBA" id="ARBA00023054"/>
    </source>
</evidence>
<evidence type="ECO:0000256" key="5">
    <source>
        <dbReference type="ARBA" id="ARBA00022723"/>
    </source>
</evidence>
<feature type="region of interest" description="Disordered" evidence="15">
    <location>
        <begin position="275"/>
        <end position="295"/>
    </location>
</feature>
<evidence type="ECO:0000256" key="13">
    <source>
        <dbReference type="PROSITE-ProRule" id="PRU00023"/>
    </source>
</evidence>
<dbReference type="Proteomes" id="UP001140949">
    <property type="component" value="Unassembled WGS sequence"/>
</dbReference>
<reference evidence="17" key="2">
    <citation type="submission" date="2023-04" db="EMBL/GenBank/DDBJ databases">
        <authorList>
            <person name="Bruccoleri R.E."/>
            <person name="Oakeley E.J."/>
            <person name="Faust A.-M."/>
            <person name="Dessus-Babus S."/>
            <person name="Altorfer M."/>
            <person name="Burckhardt D."/>
            <person name="Oertli M."/>
            <person name="Naumann U."/>
            <person name="Petersen F."/>
            <person name="Wong J."/>
        </authorList>
    </citation>
    <scope>NUCLEOTIDE SEQUENCE</scope>
    <source>
        <strain evidence="17">GSM-AAB239-AS_SAM_17_03QT</strain>
        <tissue evidence="17">Leaf</tissue>
    </source>
</reference>